<feature type="region of interest" description="Disordered" evidence="1">
    <location>
        <begin position="1"/>
        <end position="52"/>
    </location>
</feature>
<keyword evidence="3" id="KW-1185">Reference proteome</keyword>
<gene>
    <name evidence="2" type="ORF">E1B28_003807</name>
</gene>
<evidence type="ECO:0000256" key="1">
    <source>
        <dbReference type="SAM" id="MobiDB-lite"/>
    </source>
</evidence>
<dbReference type="GeneID" id="66072883"/>
<name>A0A9P7UXF8_9AGAR</name>
<organism evidence="2 3">
    <name type="scientific">Marasmius oreades</name>
    <name type="common">fairy-ring Marasmius</name>
    <dbReference type="NCBI Taxonomy" id="181124"/>
    <lineage>
        <taxon>Eukaryota</taxon>
        <taxon>Fungi</taxon>
        <taxon>Dikarya</taxon>
        <taxon>Basidiomycota</taxon>
        <taxon>Agaricomycotina</taxon>
        <taxon>Agaricomycetes</taxon>
        <taxon>Agaricomycetidae</taxon>
        <taxon>Agaricales</taxon>
        <taxon>Marasmiineae</taxon>
        <taxon>Marasmiaceae</taxon>
        <taxon>Marasmius</taxon>
    </lineage>
</organism>
<dbReference type="KEGG" id="more:E1B28_003807"/>
<comment type="caution">
    <text evidence="2">The sequence shown here is derived from an EMBL/GenBank/DDBJ whole genome shotgun (WGS) entry which is preliminary data.</text>
</comment>
<evidence type="ECO:0000313" key="3">
    <source>
        <dbReference type="Proteomes" id="UP001049176"/>
    </source>
</evidence>
<dbReference type="EMBL" id="CM032182">
    <property type="protein sequence ID" value="KAG7096363.1"/>
    <property type="molecule type" value="Genomic_DNA"/>
</dbReference>
<dbReference type="RefSeq" id="XP_043012833.1">
    <property type="nucleotide sequence ID" value="XM_043148241.1"/>
</dbReference>
<dbReference type="AlphaFoldDB" id="A0A9P7UXF8"/>
<evidence type="ECO:0000313" key="2">
    <source>
        <dbReference type="EMBL" id="KAG7096363.1"/>
    </source>
</evidence>
<feature type="region of interest" description="Disordered" evidence="1">
    <location>
        <begin position="121"/>
        <end position="143"/>
    </location>
</feature>
<feature type="compositionally biased region" description="Low complexity" evidence="1">
    <location>
        <begin position="24"/>
        <end position="43"/>
    </location>
</feature>
<accession>A0A9P7UXF8</accession>
<proteinExistence type="predicted"/>
<sequence length="143" mass="14975">MTGVSIAKNSEFGSGYRGLERYKSPPGSTNFSSSSNYNSEPNNTLYPNHNNAKLPLSPSTEGLALAPTVSATAFKASSVATSPSTLPAPMDMSLNGAERIATPATTASGTAAISVESSVAHEWKVRHHTRSRGTLSLLKPNRP</sequence>
<protein>
    <submittedName>
        <fullName evidence="2">Uncharacterized protein</fullName>
    </submittedName>
</protein>
<reference evidence="2" key="1">
    <citation type="journal article" date="2021" name="Genome Biol. Evol.">
        <title>The assembled and annotated genome of the fairy-ring fungus Marasmius oreades.</title>
        <authorList>
            <person name="Hiltunen M."/>
            <person name="Ament-Velasquez S.L."/>
            <person name="Johannesson H."/>
        </authorList>
    </citation>
    <scope>NUCLEOTIDE SEQUENCE</scope>
    <source>
        <strain evidence="2">03SP1</strain>
    </source>
</reference>
<dbReference type="Proteomes" id="UP001049176">
    <property type="component" value="Chromosome 2"/>
</dbReference>